<name>A0A167YDG6_9HYPO</name>
<dbReference type="CDD" id="cd00118">
    <property type="entry name" value="LysM"/>
    <property type="match status" value="1"/>
</dbReference>
<feature type="region of interest" description="Disordered" evidence="2">
    <location>
        <begin position="1"/>
        <end position="85"/>
    </location>
</feature>
<dbReference type="STRING" id="1081109.A0A167YDG6"/>
<reference evidence="3 4" key="1">
    <citation type="journal article" date="2016" name="Genome Biol. Evol.">
        <title>Divergent and convergent evolution of fungal pathogenicity.</title>
        <authorList>
            <person name="Shang Y."/>
            <person name="Xiao G."/>
            <person name="Zheng P."/>
            <person name="Cen K."/>
            <person name="Zhan S."/>
            <person name="Wang C."/>
        </authorList>
    </citation>
    <scope>NUCLEOTIDE SEQUENCE [LARGE SCALE GENOMIC DNA]</scope>
    <source>
        <strain evidence="3 4">RCEF 2490</strain>
    </source>
</reference>
<gene>
    <name evidence="3" type="ORF">AAL_06942</name>
</gene>
<dbReference type="InterPro" id="IPR018392">
    <property type="entry name" value="LysM"/>
</dbReference>
<feature type="compositionally biased region" description="Polar residues" evidence="2">
    <location>
        <begin position="406"/>
        <end position="418"/>
    </location>
</feature>
<dbReference type="Proteomes" id="UP000078544">
    <property type="component" value="Unassembled WGS sequence"/>
</dbReference>
<dbReference type="Gene3D" id="3.10.350.10">
    <property type="entry name" value="LysM domain"/>
    <property type="match status" value="1"/>
</dbReference>
<dbReference type="OrthoDB" id="2192830at2759"/>
<protein>
    <recommendedName>
        <fullName evidence="5">LysM domain-containing protein</fullName>
    </recommendedName>
</protein>
<feature type="region of interest" description="Disordered" evidence="2">
    <location>
        <begin position="120"/>
        <end position="152"/>
    </location>
</feature>
<evidence type="ECO:0000313" key="3">
    <source>
        <dbReference type="EMBL" id="KZZ91201.1"/>
    </source>
</evidence>
<evidence type="ECO:0000256" key="1">
    <source>
        <dbReference type="ARBA" id="ARBA00044955"/>
    </source>
</evidence>
<dbReference type="EMBL" id="AZGY01000019">
    <property type="protein sequence ID" value="KZZ91201.1"/>
    <property type="molecule type" value="Genomic_DNA"/>
</dbReference>
<feature type="region of interest" description="Disordered" evidence="2">
    <location>
        <begin position="557"/>
        <end position="613"/>
    </location>
</feature>
<feature type="compositionally biased region" description="Polar residues" evidence="2">
    <location>
        <begin position="295"/>
        <end position="309"/>
    </location>
</feature>
<feature type="compositionally biased region" description="Polar residues" evidence="2">
    <location>
        <begin position="368"/>
        <end position="384"/>
    </location>
</feature>
<comment type="similarity">
    <text evidence="1">Belongs to the secreted LysM effector family.</text>
</comment>
<organism evidence="3 4">
    <name type="scientific">Moelleriella libera RCEF 2490</name>
    <dbReference type="NCBI Taxonomy" id="1081109"/>
    <lineage>
        <taxon>Eukaryota</taxon>
        <taxon>Fungi</taxon>
        <taxon>Dikarya</taxon>
        <taxon>Ascomycota</taxon>
        <taxon>Pezizomycotina</taxon>
        <taxon>Sordariomycetes</taxon>
        <taxon>Hypocreomycetidae</taxon>
        <taxon>Hypocreales</taxon>
        <taxon>Clavicipitaceae</taxon>
        <taxon>Moelleriella</taxon>
    </lineage>
</organism>
<feature type="compositionally biased region" description="Polar residues" evidence="2">
    <location>
        <begin position="49"/>
        <end position="79"/>
    </location>
</feature>
<dbReference type="InterPro" id="IPR036779">
    <property type="entry name" value="LysM_dom_sf"/>
</dbReference>
<evidence type="ECO:0000256" key="2">
    <source>
        <dbReference type="SAM" id="MobiDB-lite"/>
    </source>
</evidence>
<accession>A0A167YDG6</accession>
<feature type="region of interest" description="Disordered" evidence="2">
    <location>
        <begin position="270"/>
        <end position="309"/>
    </location>
</feature>
<proteinExistence type="inferred from homology"/>
<keyword evidence="4" id="KW-1185">Reference proteome</keyword>
<feature type="compositionally biased region" description="Basic and acidic residues" evidence="2">
    <location>
        <begin position="564"/>
        <end position="581"/>
    </location>
</feature>
<dbReference type="AlphaFoldDB" id="A0A167YDG6"/>
<feature type="region of interest" description="Disordered" evidence="2">
    <location>
        <begin position="354"/>
        <end position="453"/>
    </location>
</feature>
<comment type="caution">
    <text evidence="3">The sequence shown here is derived from an EMBL/GenBank/DDBJ whole genome shotgun (WGS) entry which is preliminary data.</text>
</comment>
<sequence>MTDKGGLSKADAYLPSSSSSSFSQQAMPDATRPRRRGSCTSRLARDSSRTSNLAEENSVSLDSRNEQLRSQTTSRASNLSRRESCAEDMNAGNDLAQFLGDSWNQSWSSVQAFASTLIPVNGNQSHTTRPNRRRSEYTSQPSAWGPAPSPRTPMMRAIAVGSPAQREAAVRAAKTARVLESHEGVNGGLKFASYHKRRNSEEIKTGESPPEDHLVYIHKVQPSDTYAGIILRYRCREDVFRRFNGLWSRDSVQMRKWLIIPVDACELRGRPCQSPSSHDEPQSDLLAPTPPALEASSSDEQIGESSLCGPQTYTLAQPRVDHDRHKECDTPWIHVRWVQIDSFKDPVQIARVSRQTSGYFPPRRKKSSGTISSMSTPRQSSDLSSLPPGPNERSSSRHTSSLGTSQAAQAILHSQSGRQTEEETTDSRPGWMRRPGGVGSMNKTVTTPGPEKDYLNSWAKKHLPGLNIESLPSMAIMGSETAHFGFGERHASIVESPLQQGRETLATSRHGNGLDRAAAAVEHWLRGALARRPSILQVGRVKSFGSSSAQDTTDLIELAEAPTEDGRPSQDDAHSAAERTQDSLNKAASDGHPTKKSRKTSGRNSEGSRQKSE</sequence>
<evidence type="ECO:0000313" key="4">
    <source>
        <dbReference type="Proteomes" id="UP000078544"/>
    </source>
</evidence>
<evidence type="ECO:0008006" key="5">
    <source>
        <dbReference type="Google" id="ProtNLM"/>
    </source>
</evidence>